<accession>A0A0A2VLC1</accession>
<dbReference type="AlphaFoldDB" id="A0A0A2VLC1"/>
<dbReference type="RefSeq" id="XP_015703157.1">
    <property type="nucleotide sequence ID" value="XM_015847248.1"/>
</dbReference>
<evidence type="ECO:0000313" key="3">
    <source>
        <dbReference type="Proteomes" id="UP000002059"/>
    </source>
</evidence>
<dbReference type="Proteomes" id="UP000002059">
    <property type="component" value="Partially assembled WGS sequence"/>
</dbReference>
<gene>
    <name evidence="2" type="ORF">PAAG_11640</name>
</gene>
<dbReference type="VEuPathDB" id="FungiDB:PAAG_11640"/>
<evidence type="ECO:0000313" key="2">
    <source>
        <dbReference type="EMBL" id="KGQ01649.1"/>
    </source>
</evidence>
<organism evidence="2 3">
    <name type="scientific">Paracoccidioides lutzii (strain ATCC MYA-826 / Pb01)</name>
    <name type="common">Paracoccidioides brasiliensis</name>
    <dbReference type="NCBI Taxonomy" id="502779"/>
    <lineage>
        <taxon>Eukaryota</taxon>
        <taxon>Fungi</taxon>
        <taxon>Dikarya</taxon>
        <taxon>Ascomycota</taxon>
        <taxon>Pezizomycotina</taxon>
        <taxon>Eurotiomycetes</taxon>
        <taxon>Eurotiomycetidae</taxon>
        <taxon>Onygenales</taxon>
        <taxon>Ajellomycetaceae</taxon>
        <taxon>Paracoccidioides</taxon>
    </lineage>
</organism>
<sequence length="73" mass="8251">MVSATIMKKQYQDIFNVNEIEKQKRNRSRHQIQHAGGLTRNEAQDLIVPSAAPIEQAVIQPCESQPSEPAPRQ</sequence>
<dbReference type="GeneID" id="26970568"/>
<evidence type="ECO:0000256" key="1">
    <source>
        <dbReference type="SAM" id="MobiDB-lite"/>
    </source>
</evidence>
<feature type="region of interest" description="Disordered" evidence="1">
    <location>
        <begin position="22"/>
        <end position="41"/>
    </location>
</feature>
<dbReference type="EMBL" id="KN293998">
    <property type="protein sequence ID" value="KGQ01649.1"/>
    <property type="molecule type" value="Genomic_DNA"/>
</dbReference>
<protein>
    <submittedName>
        <fullName evidence="2">Uncharacterized protein</fullName>
    </submittedName>
</protein>
<dbReference type="HOGENOM" id="CLU_191662_0_0_1"/>
<dbReference type="KEGG" id="pbl:PAAG_11640"/>
<name>A0A0A2VLC1_PARBA</name>
<proteinExistence type="predicted"/>
<keyword evidence="3" id="KW-1185">Reference proteome</keyword>
<reference evidence="2 3" key="1">
    <citation type="journal article" date="2011" name="PLoS Genet.">
        <title>Comparative genomic analysis of human fungal pathogens causing paracoccidioidomycosis.</title>
        <authorList>
            <person name="Desjardins C.A."/>
            <person name="Champion M.D."/>
            <person name="Holder J.W."/>
            <person name="Muszewska A."/>
            <person name="Goldberg J."/>
            <person name="Bailao A.M."/>
            <person name="Brigido M.M."/>
            <person name="Ferreira M.E."/>
            <person name="Garcia A.M."/>
            <person name="Grynberg M."/>
            <person name="Gujja S."/>
            <person name="Heiman D.I."/>
            <person name="Henn M.R."/>
            <person name="Kodira C.D."/>
            <person name="Leon-Narvaez H."/>
            <person name="Longo L.V."/>
            <person name="Ma L.J."/>
            <person name="Malavazi I."/>
            <person name="Matsuo A.L."/>
            <person name="Morais F.V."/>
            <person name="Pereira M."/>
            <person name="Rodriguez-Brito S."/>
            <person name="Sakthikumar S."/>
            <person name="Salem-Izacc S.M."/>
            <person name="Sykes S.M."/>
            <person name="Teixeira M.M."/>
            <person name="Vallejo M.C."/>
            <person name="Walter M.E."/>
            <person name="Yandava C."/>
            <person name="Young S."/>
            <person name="Zeng Q."/>
            <person name="Zucker J."/>
            <person name="Felipe M.S."/>
            <person name="Goldman G.H."/>
            <person name="Haas B.J."/>
            <person name="McEwen J.G."/>
            <person name="Nino-Vega G."/>
            <person name="Puccia R."/>
            <person name="San-Blas G."/>
            <person name="Soares C.M."/>
            <person name="Birren B.W."/>
            <person name="Cuomo C.A."/>
        </authorList>
    </citation>
    <scope>NUCLEOTIDE SEQUENCE [LARGE SCALE GENOMIC DNA]</scope>
    <source>
        <strain evidence="3">ATCC MYA-826 / Pb01</strain>
    </source>
</reference>
<dbReference type="OrthoDB" id="4206436at2759"/>